<keyword evidence="1" id="KW-0732">Signal</keyword>
<feature type="signal peptide" evidence="1">
    <location>
        <begin position="1"/>
        <end position="31"/>
    </location>
</feature>
<gene>
    <name evidence="2" type="ORF">ACFP1G_02200</name>
</gene>
<proteinExistence type="predicted"/>
<protein>
    <submittedName>
        <fullName evidence="2">Uncharacterized protein</fullName>
    </submittedName>
</protein>
<evidence type="ECO:0000313" key="3">
    <source>
        <dbReference type="Proteomes" id="UP001596254"/>
    </source>
</evidence>
<sequence>MMRKKTLFVAILLAAASIGGMVGTTPTTVHAKTRSLTTFPKRYRHTWYHYIGHGKYDTQKFTAKTWQYTSHAGGYVKVKSSLHPTSTYPYQHKEHSSWVFGSTIFARKAHWINIKLWNQNAGYGDYYKTSTKKYHGKKISTLSAASGLVQTSDHYYRSKKVAKQLKNHHFKGEVYEH</sequence>
<dbReference type="EMBL" id="JBHSSK010000007">
    <property type="protein sequence ID" value="MFC6206290.1"/>
    <property type="molecule type" value="Genomic_DNA"/>
</dbReference>
<keyword evidence="3" id="KW-1185">Reference proteome</keyword>
<reference evidence="3" key="1">
    <citation type="journal article" date="2019" name="Int. J. Syst. Evol. Microbiol.">
        <title>The Global Catalogue of Microorganisms (GCM) 10K type strain sequencing project: providing services to taxonomists for standard genome sequencing and annotation.</title>
        <authorList>
            <consortium name="The Broad Institute Genomics Platform"/>
            <consortium name="The Broad Institute Genome Sequencing Center for Infectious Disease"/>
            <person name="Wu L."/>
            <person name="Ma J."/>
        </authorList>
    </citation>
    <scope>NUCLEOTIDE SEQUENCE [LARGE SCALE GENOMIC DNA]</scope>
    <source>
        <strain evidence="3">CCM 8905</strain>
    </source>
</reference>
<evidence type="ECO:0000256" key="1">
    <source>
        <dbReference type="SAM" id="SignalP"/>
    </source>
</evidence>
<organism evidence="2 3">
    <name type="scientific">Levilactobacillus tongjiangensis</name>
    <dbReference type="NCBI Taxonomy" id="2486023"/>
    <lineage>
        <taxon>Bacteria</taxon>
        <taxon>Bacillati</taxon>
        <taxon>Bacillota</taxon>
        <taxon>Bacilli</taxon>
        <taxon>Lactobacillales</taxon>
        <taxon>Lactobacillaceae</taxon>
        <taxon>Levilactobacillus</taxon>
    </lineage>
</organism>
<accession>A0ABW1SRA6</accession>
<name>A0ABW1SRA6_9LACO</name>
<evidence type="ECO:0000313" key="2">
    <source>
        <dbReference type="EMBL" id="MFC6206290.1"/>
    </source>
</evidence>
<dbReference type="RefSeq" id="WP_125692192.1">
    <property type="nucleotide sequence ID" value="NZ_JBHSSK010000007.1"/>
</dbReference>
<dbReference type="Proteomes" id="UP001596254">
    <property type="component" value="Unassembled WGS sequence"/>
</dbReference>
<comment type="caution">
    <text evidence="2">The sequence shown here is derived from an EMBL/GenBank/DDBJ whole genome shotgun (WGS) entry which is preliminary data.</text>
</comment>
<feature type="chain" id="PRO_5046518580" evidence="1">
    <location>
        <begin position="32"/>
        <end position="177"/>
    </location>
</feature>